<keyword evidence="4" id="KW-0479">Metal-binding</keyword>
<name>C7Q5C9_CATAD</name>
<evidence type="ECO:0000256" key="8">
    <source>
        <dbReference type="ARBA" id="ARBA00023204"/>
    </source>
</evidence>
<keyword evidence="6" id="KW-0378">Hydrolase</keyword>
<evidence type="ECO:0000256" key="3">
    <source>
        <dbReference type="ARBA" id="ARBA00022722"/>
    </source>
</evidence>
<evidence type="ECO:0000313" key="13">
    <source>
        <dbReference type="Proteomes" id="UP000000851"/>
    </source>
</evidence>
<dbReference type="SUPFAM" id="SSF81301">
    <property type="entry name" value="Nucleotidyltransferase"/>
    <property type="match status" value="1"/>
</dbReference>
<evidence type="ECO:0000256" key="7">
    <source>
        <dbReference type="ARBA" id="ARBA00022842"/>
    </source>
</evidence>
<dbReference type="EMBL" id="CP001700">
    <property type="protein sequence ID" value="ACU75898.1"/>
    <property type="molecule type" value="Genomic_DNA"/>
</dbReference>
<keyword evidence="8" id="KW-0234">DNA repair</keyword>
<dbReference type="RefSeq" id="WP_015795626.1">
    <property type="nucleotide sequence ID" value="NC_013131.1"/>
</dbReference>
<evidence type="ECO:0000259" key="11">
    <source>
        <dbReference type="Pfam" id="PF04457"/>
    </source>
</evidence>
<dbReference type="Gene3D" id="3.90.1140.10">
    <property type="entry name" value="Cyclic phosphodiesterase"/>
    <property type="match status" value="1"/>
</dbReference>
<keyword evidence="12" id="KW-0255">Endonuclease</keyword>
<dbReference type="GO" id="GO:0006302">
    <property type="term" value="P:double-strand break repair"/>
    <property type="evidence" value="ECO:0007669"/>
    <property type="project" value="TreeGrafter"/>
</dbReference>
<protein>
    <submittedName>
        <fullName evidence="12">Endonuclease/exonuclease/phosphatase</fullName>
    </submittedName>
</protein>
<dbReference type="GO" id="GO:0070260">
    <property type="term" value="F:5'-tyrosyl-DNA phosphodiesterase activity"/>
    <property type="evidence" value="ECO:0007669"/>
    <property type="project" value="TreeGrafter"/>
</dbReference>
<dbReference type="Gene3D" id="3.30.460.10">
    <property type="entry name" value="Beta Polymerase, domain 2"/>
    <property type="match status" value="1"/>
</dbReference>
<sequence>MRTSQEIYHRVRWDARFDASRFVLGVEMRGREPKRVPLPSFDPHGDIPWHRVLFFEADGRLVWDRASGLDALDALDASGAGLAQRVRLLAAPFFEPRTPHAFIDGRWQPGTNASSPAIGLDLRILTWNTLWDRYDKDLIRTAERRPMLLAALRAADVDVIALQEAEPALVKMLLAEDWVRREWTLGGDPRSSDVADSGVLVLSRLPVVEAGWHALGRYKAVAAVVVEGGAGPVVVANTHLSSDHSADGASLRTEQLGQLADGLRAIDAVPVVLVGDFNDDTDAPASRLGMTDAWTQVHGVADDTATFDPSANPLAAVSSLTGDAKRLDRVLLLGATASDVRLIGEVPNADGLFVSDHYGITALVTATASATPTSPIASATASPALDATPTARTALAWIPPTPAWEPIQEIRRRLDPQVHRWPPHVNLLFGFIPESEFDAAIPLLSKAAATVAPFETELTEVRHFTHRTDSTLWLHPTGTAWQTLHTALLEAFPTCRNRETYTPHLTIAKVPNPPRTPPKIAPTTTPVTELALLSRRADGPMEVRAVIELGTGAVRLLDVDPGATSATPQPAAPGSSGAGTGTGAAISPNAPAASDPPHLDHPAATSHRALSTGAVRSMAADAGAASDSAHLDRPAATGHRALSTGAARSMAADADAASDSAHLDRPAATLTARITEALPEATIHLVGSRRTATHLPAADIDLVAAVPGAPDIGALERRVAKALGAGHRVRQLVAARVPGLRIVTPRLSADLVLAPTGDIPPADAVARRAELGETIASSLSAVSDAEALIALRPGPHVRVAKAWARARGLDAAPLGGLPGLAWALMAARCRDLTDFFETWAAHSWQDPIPTPTAPIRDLTLHLTASMRDLITEELYNGWETVTSTPDPLPTLLAPPPMHRRHRRWAVITLRADGIEARDVLEGRVRGRTRSLLSALDEAGVTDTHAWPRAFHTADANANANTELRTAIGLGRTPPTRDALAEITKPWLRGLSGVTVELAGNGDVPTLI</sequence>
<dbReference type="GO" id="GO:0004527">
    <property type="term" value="F:exonuclease activity"/>
    <property type="evidence" value="ECO:0007669"/>
    <property type="project" value="UniProtKB-KW"/>
</dbReference>
<comment type="cofactor">
    <cofactor evidence="1">
        <name>Mn(2+)</name>
        <dbReference type="ChEBI" id="CHEBI:29035"/>
    </cofactor>
</comment>
<feature type="region of interest" description="Disordered" evidence="9">
    <location>
        <begin position="560"/>
        <end position="604"/>
    </location>
</feature>
<dbReference type="GO" id="GO:0003697">
    <property type="term" value="F:single-stranded DNA binding"/>
    <property type="evidence" value="ECO:0007669"/>
    <property type="project" value="TreeGrafter"/>
</dbReference>
<dbReference type="eggNOG" id="COG3568">
    <property type="taxonomic scope" value="Bacteria"/>
</dbReference>
<dbReference type="InterPro" id="IPR051547">
    <property type="entry name" value="TDP2-like"/>
</dbReference>
<proteinExistence type="predicted"/>
<dbReference type="InterPro" id="IPR009097">
    <property type="entry name" value="Cyclic_Pdiesterase"/>
</dbReference>
<evidence type="ECO:0000256" key="1">
    <source>
        <dbReference type="ARBA" id="ARBA00001936"/>
    </source>
</evidence>
<dbReference type="AlphaFoldDB" id="C7Q5C9"/>
<reference evidence="12 13" key="1">
    <citation type="journal article" date="2009" name="Stand. Genomic Sci.">
        <title>Complete genome sequence of Catenulispora acidiphila type strain (ID 139908).</title>
        <authorList>
            <person name="Copeland A."/>
            <person name="Lapidus A."/>
            <person name="Glavina Del Rio T."/>
            <person name="Nolan M."/>
            <person name="Lucas S."/>
            <person name="Chen F."/>
            <person name="Tice H."/>
            <person name="Cheng J.F."/>
            <person name="Bruce D."/>
            <person name="Goodwin L."/>
            <person name="Pitluck S."/>
            <person name="Mikhailova N."/>
            <person name="Pati A."/>
            <person name="Ivanova N."/>
            <person name="Mavromatis K."/>
            <person name="Chen A."/>
            <person name="Palaniappan K."/>
            <person name="Chain P."/>
            <person name="Land M."/>
            <person name="Hauser L."/>
            <person name="Chang Y.J."/>
            <person name="Jeffries C.D."/>
            <person name="Chertkov O."/>
            <person name="Brettin T."/>
            <person name="Detter J.C."/>
            <person name="Han C."/>
            <person name="Ali Z."/>
            <person name="Tindall B.J."/>
            <person name="Goker M."/>
            <person name="Bristow J."/>
            <person name="Eisen J.A."/>
            <person name="Markowitz V."/>
            <person name="Hugenholtz P."/>
            <person name="Kyrpides N.C."/>
            <person name="Klenk H.P."/>
        </authorList>
    </citation>
    <scope>NUCLEOTIDE SEQUENCE [LARGE SCALE GENOMIC DNA]</scope>
    <source>
        <strain evidence="13">DSM 44928 / JCM 14897 / NBRC 102108 / NRRL B-24433 / ID139908</strain>
    </source>
</reference>
<dbReference type="STRING" id="479433.Caci_7068"/>
<dbReference type="InterPro" id="IPR036691">
    <property type="entry name" value="Endo/exonu/phosph_ase_sf"/>
</dbReference>
<dbReference type="SUPFAM" id="SSF55144">
    <property type="entry name" value="LigT-like"/>
    <property type="match status" value="1"/>
</dbReference>
<dbReference type="CDD" id="cd09080">
    <property type="entry name" value="TDP2"/>
    <property type="match status" value="1"/>
</dbReference>
<gene>
    <name evidence="12" type="ordered locus">Caci_7068</name>
</gene>
<dbReference type="HOGENOM" id="CLU_295915_0_0_11"/>
<dbReference type="SUPFAM" id="SSF56219">
    <property type="entry name" value="DNase I-like"/>
    <property type="match status" value="1"/>
</dbReference>
<dbReference type="SUPFAM" id="SSF81631">
    <property type="entry name" value="PAP/OAS1 substrate-binding domain"/>
    <property type="match status" value="1"/>
</dbReference>
<dbReference type="Gene3D" id="3.60.10.10">
    <property type="entry name" value="Endonuclease/exonuclease/phosphatase"/>
    <property type="match status" value="1"/>
</dbReference>
<dbReference type="InterPro" id="IPR005135">
    <property type="entry name" value="Endo/exonuclease/phosphatase"/>
</dbReference>
<dbReference type="InterPro" id="IPR040459">
    <property type="entry name" value="MJ1316"/>
</dbReference>
<dbReference type="GO" id="GO:0004519">
    <property type="term" value="F:endonuclease activity"/>
    <property type="evidence" value="ECO:0007669"/>
    <property type="project" value="UniProtKB-KW"/>
</dbReference>
<dbReference type="Pfam" id="PF04457">
    <property type="entry name" value="MJ1316"/>
    <property type="match status" value="1"/>
</dbReference>
<dbReference type="PANTHER" id="PTHR15822:SF4">
    <property type="entry name" value="TYROSYL-DNA PHOSPHODIESTERASE 2"/>
    <property type="match status" value="1"/>
</dbReference>
<evidence type="ECO:0000256" key="4">
    <source>
        <dbReference type="ARBA" id="ARBA00022723"/>
    </source>
</evidence>
<dbReference type="GO" id="GO:0005737">
    <property type="term" value="C:cytoplasm"/>
    <property type="evidence" value="ECO:0007669"/>
    <property type="project" value="TreeGrafter"/>
</dbReference>
<feature type="compositionally biased region" description="Low complexity" evidence="9">
    <location>
        <begin position="561"/>
        <end position="575"/>
    </location>
</feature>
<evidence type="ECO:0000256" key="6">
    <source>
        <dbReference type="ARBA" id="ARBA00022801"/>
    </source>
</evidence>
<evidence type="ECO:0000313" key="12">
    <source>
        <dbReference type="EMBL" id="ACU75898.1"/>
    </source>
</evidence>
<dbReference type="InterPro" id="IPR043519">
    <property type="entry name" value="NT_sf"/>
</dbReference>
<feature type="domain" description="MJ1316 RNA cyclic group end recognition" evidence="11">
    <location>
        <begin position="1"/>
        <end position="65"/>
    </location>
</feature>
<evidence type="ECO:0000256" key="5">
    <source>
        <dbReference type="ARBA" id="ARBA00022763"/>
    </source>
</evidence>
<keyword evidence="5" id="KW-0227">DNA damage</keyword>
<organism evidence="12 13">
    <name type="scientific">Catenulispora acidiphila (strain DSM 44928 / JCM 14897 / NBRC 102108 / NRRL B-24433 / ID139908)</name>
    <dbReference type="NCBI Taxonomy" id="479433"/>
    <lineage>
        <taxon>Bacteria</taxon>
        <taxon>Bacillati</taxon>
        <taxon>Actinomycetota</taxon>
        <taxon>Actinomycetes</taxon>
        <taxon>Catenulisporales</taxon>
        <taxon>Catenulisporaceae</taxon>
        <taxon>Catenulispora</taxon>
    </lineage>
</organism>
<keyword evidence="12" id="KW-0269">Exonuclease</keyword>
<keyword evidence="7" id="KW-0460">Magnesium</keyword>
<dbReference type="KEGG" id="cai:Caci_7068"/>
<feature type="domain" description="Endonuclease/exonuclease/phosphatase" evidence="10">
    <location>
        <begin position="125"/>
        <end position="357"/>
    </location>
</feature>
<accession>C7Q5C9</accession>
<dbReference type="Pfam" id="PF13563">
    <property type="entry name" value="2_5_RNA_ligase2"/>
    <property type="match status" value="1"/>
</dbReference>
<dbReference type="InParanoid" id="C7Q5C9"/>
<dbReference type="Gene3D" id="1.10.1410.10">
    <property type="match status" value="1"/>
</dbReference>
<evidence type="ECO:0000259" key="10">
    <source>
        <dbReference type="Pfam" id="PF03372"/>
    </source>
</evidence>
<keyword evidence="3" id="KW-0540">Nuclease</keyword>
<dbReference type="GO" id="GO:0046872">
    <property type="term" value="F:metal ion binding"/>
    <property type="evidence" value="ECO:0007669"/>
    <property type="project" value="UniProtKB-KW"/>
</dbReference>
<dbReference type="Pfam" id="PF03372">
    <property type="entry name" value="Exo_endo_phos"/>
    <property type="match status" value="1"/>
</dbReference>
<dbReference type="eggNOG" id="COG1514">
    <property type="taxonomic scope" value="Bacteria"/>
</dbReference>
<comment type="cofactor">
    <cofactor evidence="2">
        <name>Mg(2+)</name>
        <dbReference type="ChEBI" id="CHEBI:18420"/>
    </cofactor>
</comment>
<dbReference type="OrthoDB" id="490222at2"/>
<evidence type="ECO:0000256" key="2">
    <source>
        <dbReference type="ARBA" id="ARBA00001946"/>
    </source>
</evidence>
<dbReference type="Proteomes" id="UP000000851">
    <property type="component" value="Chromosome"/>
</dbReference>
<dbReference type="eggNOG" id="COG1531">
    <property type="taxonomic scope" value="Bacteria"/>
</dbReference>
<keyword evidence="13" id="KW-1185">Reference proteome</keyword>
<dbReference type="PANTHER" id="PTHR15822">
    <property type="entry name" value="TRAF AND TNF RECEPTOR-ASSOCIATED PROTEIN"/>
    <property type="match status" value="1"/>
</dbReference>
<dbReference type="eggNOG" id="COG5186">
    <property type="taxonomic scope" value="Bacteria"/>
</dbReference>
<evidence type="ECO:0000256" key="9">
    <source>
        <dbReference type="SAM" id="MobiDB-lite"/>
    </source>
</evidence>